<organism evidence="3 4">
    <name type="scientific">Hymenobacter oligotrophus</name>
    <dbReference type="NCBI Taxonomy" id="2319843"/>
    <lineage>
        <taxon>Bacteria</taxon>
        <taxon>Pseudomonadati</taxon>
        <taxon>Bacteroidota</taxon>
        <taxon>Cytophagia</taxon>
        <taxon>Cytophagales</taxon>
        <taxon>Hymenobacteraceae</taxon>
        <taxon>Hymenobacter</taxon>
    </lineage>
</organism>
<keyword evidence="2" id="KW-0732">Signal</keyword>
<dbReference type="OrthoDB" id="978882at2"/>
<dbReference type="InterPro" id="IPR008969">
    <property type="entry name" value="CarboxyPept-like_regulatory"/>
</dbReference>
<keyword evidence="4" id="KW-1185">Reference proteome</keyword>
<dbReference type="AlphaFoldDB" id="A0A3B7R869"/>
<sequence>MDISLVLYRLILRRWLGLLAVLLCLWAAAPASAQTQVRVTGSISDKDTRQDIPGAAVINQRTRRGVVANEQGEFSLVAQPTDTLEFRAIGYASYRMPLGGTGLSQLIVQVKLQRTSVQLTGVTIREGRPDDATINKALRNIRRPTPPPNAVKRPPRPKPLFPVDSTAPKVPVPTLANPISFIYDQFSREGEQRRKMEEIQAQKQYNDELARRRAYNRLFRINKGYEVETDSAYVPISVPRTLPALPAQPMQPPAGSLAPKR</sequence>
<feature type="region of interest" description="Disordered" evidence="1">
    <location>
        <begin position="140"/>
        <end position="166"/>
    </location>
</feature>
<dbReference type="GO" id="GO:0004180">
    <property type="term" value="F:carboxypeptidase activity"/>
    <property type="evidence" value="ECO:0007669"/>
    <property type="project" value="UniProtKB-KW"/>
</dbReference>
<dbReference type="Pfam" id="PF13715">
    <property type="entry name" value="CarbopepD_reg_2"/>
    <property type="match status" value="1"/>
</dbReference>
<feature type="signal peptide" evidence="2">
    <location>
        <begin position="1"/>
        <end position="33"/>
    </location>
</feature>
<dbReference type="RefSeq" id="WP_119444892.1">
    <property type="nucleotide sequence ID" value="NZ_CP032317.1"/>
</dbReference>
<accession>A0A3B7R869</accession>
<feature type="chain" id="PRO_5017594483" evidence="2">
    <location>
        <begin position="34"/>
        <end position="261"/>
    </location>
</feature>
<dbReference type="KEGG" id="hyh:D3Y59_09805"/>
<protein>
    <submittedName>
        <fullName evidence="3">Carboxypeptidase-like regulatory domain-containing protein</fullName>
    </submittedName>
</protein>
<dbReference type="EMBL" id="CP032317">
    <property type="protein sequence ID" value="AYA37321.1"/>
    <property type="molecule type" value="Genomic_DNA"/>
</dbReference>
<proteinExistence type="predicted"/>
<evidence type="ECO:0000256" key="2">
    <source>
        <dbReference type="SAM" id="SignalP"/>
    </source>
</evidence>
<evidence type="ECO:0000313" key="4">
    <source>
        <dbReference type="Proteomes" id="UP000262802"/>
    </source>
</evidence>
<keyword evidence="3" id="KW-0645">Protease</keyword>
<keyword evidence="3" id="KW-0121">Carboxypeptidase</keyword>
<name>A0A3B7R869_9BACT</name>
<dbReference type="SUPFAM" id="SSF49464">
    <property type="entry name" value="Carboxypeptidase regulatory domain-like"/>
    <property type="match status" value="1"/>
</dbReference>
<feature type="region of interest" description="Disordered" evidence="1">
    <location>
        <begin position="242"/>
        <end position="261"/>
    </location>
</feature>
<evidence type="ECO:0000313" key="3">
    <source>
        <dbReference type="EMBL" id="AYA37321.1"/>
    </source>
</evidence>
<keyword evidence="3" id="KW-0378">Hydrolase</keyword>
<evidence type="ECO:0000256" key="1">
    <source>
        <dbReference type="SAM" id="MobiDB-lite"/>
    </source>
</evidence>
<gene>
    <name evidence="3" type="ORF">D3Y59_09805</name>
</gene>
<reference evidence="3 4" key="1">
    <citation type="submission" date="2018-09" db="EMBL/GenBank/DDBJ databases">
        <title>Hymenobacter medium sp. nov., isolated from R2A medium.</title>
        <authorList>
            <person name="Yingchao G."/>
        </authorList>
    </citation>
    <scope>NUCLEOTIDE SEQUENCE [LARGE SCALE GENOMIC DNA]</scope>
    <source>
        <strain evidence="4">sh-6</strain>
    </source>
</reference>
<dbReference type="Proteomes" id="UP000262802">
    <property type="component" value="Chromosome"/>
</dbReference>